<feature type="domain" description="HTH psq-type" evidence="2">
    <location>
        <begin position="19"/>
        <end position="43"/>
    </location>
</feature>
<organism evidence="3 4">
    <name type="scientific">Patellaria atrata CBS 101060</name>
    <dbReference type="NCBI Taxonomy" id="1346257"/>
    <lineage>
        <taxon>Eukaryota</taxon>
        <taxon>Fungi</taxon>
        <taxon>Dikarya</taxon>
        <taxon>Ascomycota</taxon>
        <taxon>Pezizomycotina</taxon>
        <taxon>Dothideomycetes</taxon>
        <taxon>Dothideomycetes incertae sedis</taxon>
        <taxon>Patellariales</taxon>
        <taxon>Patellariaceae</taxon>
        <taxon>Patellaria</taxon>
    </lineage>
</organism>
<accession>A0A9P4SIY0</accession>
<dbReference type="GO" id="GO:0003677">
    <property type="term" value="F:DNA binding"/>
    <property type="evidence" value="ECO:0007669"/>
    <property type="project" value="InterPro"/>
</dbReference>
<evidence type="ECO:0000313" key="4">
    <source>
        <dbReference type="Proteomes" id="UP000799429"/>
    </source>
</evidence>
<dbReference type="EMBL" id="MU006089">
    <property type="protein sequence ID" value="KAF2842630.1"/>
    <property type="molecule type" value="Genomic_DNA"/>
</dbReference>
<comment type="caution">
    <text evidence="3">The sequence shown here is derived from an EMBL/GenBank/DDBJ whole genome shotgun (WGS) entry which is preliminary data.</text>
</comment>
<dbReference type="InterPro" id="IPR004875">
    <property type="entry name" value="DDE_SF_endonuclease_dom"/>
</dbReference>
<name>A0A9P4SIY0_9PEZI</name>
<feature type="domain" description="DDE-1" evidence="1">
    <location>
        <begin position="124"/>
        <end position="196"/>
    </location>
</feature>
<dbReference type="AlphaFoldDB" id="A0A9P4SIY0"/>
<evidence type="ECO:0008006" key="5">
    <source>
        <dbReference type="Google" id="ProtNLM"/>
    </source>
</evidence>
<sequence length="199" mass="22675">MAPIDEALAALRISDDPNITRIAKEYGVNRTTLSRRYRNKTQLLVNYINNVSIRGLAPTPAMHWNAFYNILSAMIKQYSIQKHNFYNMDEKGFMIGVLGKQWRYFSKASWESGRLKHVIQDGSREWITLVATICADGTALPLALIYEAVSGDLQDTWFQDYKPLVDECSFASSPTGWTNNQLGIEWLTNVFEPQTKAKS</sequence>
<proteinExistence type="predicted"/>
<evidence type="ECO:0000313" key="3">
    <source>
        <dbReference type="EMBL" id="KAF2842630.1"/>
    </source>
</evidence>
<evidence type="ECO:0000259" key="2">
    <source>
        <dbReference type="Pfam" id="PF05225"/>
    </source>
</evidence>
<dbReference type="Proteomes" id="UP000799429">
    <property type="component" value="Unassembled WGS sequence"/>
</dbReference>
<evidence type="ECO:0000259" key="1">
    <source>
        <dbReference type="Pfam" id="PF03184"/>
    </source>
</evidence>
<keyword evidence="4" id="KW-1185">Reference proteome</keyword>
<protein>
    <recommendedName>
        <fullName evidence="5">HTH psq-type domain-containing protein</fullName>
    </recommendedName>
</protein>
<dbReference type="InterPro" id="IPR007889">
    <property type="entry name" value="HTH_Psq"/>
</dbReference>
<gene>
    <name evidence="3" type="ORF">M501DRAFT_1021170</name>
</gene>
<dbReference type="OrthoDB" id="3940997at2759"/>
<dbReference type="Pfam" id="PF03184">
    <property type="entry name" value="DDE_1"/>
    <property type="match status" value="1"/>
</dbReference>
<dbReference type="Pfam" id="PF05225">
    <property type="entry name" value="HTH_psq"/>
    <property type="match status" value="1"/>
</dbReference>
<reference evidence="3" key="1">
    <citation type="journal article" date="2020" name="Stud. Mycol.">
        <title>101 Dothideomycetes genomes: a test case for predicting lifestyles and emergence of pathogens.</title>
        <authorList>
            <person name="Haridas S."/>
            <person name="Albert R."/>
            <person name="Binder M."/>
            <person name="Bloem J."/>
            <person name="Labutti K."/>
            <person name="Salamov A."/>
            <person name="Andreopoulos B."/>
            <person name="Baker S."/>
            <person name="Barry K."/>
            <person name="Bills G."/>
            <person name="Bluhm B."/>
            <person name="Cannon C."/>
            <person name="Castanera R."/>
            <person name="Culley D."/>
            <person name="Daum C."/>
            <person name="Ezra D."/>
            <person name="Gonzalez J."/>
            <person name="Henrissat B."/>
            <person name="Kuo A."/>
            <person name="Liang C."/>
            <person name="Lipzen A."/>
            <person name="Lutzoni F."/>
            <person name="Magnuson J."/>
            <person name="Mondo S."/>
            <person name="Nolan M."/>
            <person name="Ohm R."/>
            <person name="Pangilinan J."/>
            <person name="Park H.-J."/>
            <person name="Ramirez L."/>
            <person name="Alfaro M."/>
            <person name="Sun H."/>
            <person name="Tritt A."/>
            <person name="Yoshinaga Y."/>
            <person name="Zwiers L.-H."/>
            <person name="Turgeon B."/>
            <person name="Goodwin S."/>
            <person name="Spatafora J."/>
            <person name="Crous P."/>
            <person name="Grigoriev I."/>
        </authorList>
    </citation>
    <scope>NUCLEOTIDE SEQUENCE</scope>
    <source>
        <strain evidence="3">CBS 101060</strain>
    </source>
</reference>